<name>A0ABS6NCI4_9RHOB</name>
<keyword evidence="2" id="KW-0540">Nuclease</keyword>
<feature type="domain" description="Endonuclease/exonuclease/phosphatase" evidence="9">
    <location>
        <begin position="89"/>
        <end position="274"/>
    </location>
</feature>
<dbReference type="Pfam" id="PF03372">
    <property type="entry name" value="Exo_endo_phos"/>
    <property type="match status" value="1"/>
</dbReference>
<evidence type="ECO:0000256" key="6">
    <source>
        <dbReference type="ARBA" id="ARBA00022842"/>
    </source>
</evidence>
<dbReference type="PANTHER" id="PTHR15822">
    <property type="entry name" value="TRAF AND TNF RECEPTOR-ASSOCIATED PROTEIN"/>
    <property type="match status" value="1"/>
</dbReference>
<dbReference type="EMBL" id="JAHRWL010000002">
    <property type="protein sequence ID" value="MBV2361382.1"/>
    <property type="molecule type" value="Genomic_DNA"/>
</dbReference>
<keyword evidence="10" id="KW-0255">Endonuclease</keyword>
<keyword evidence="3" id="KW-0479">Metal-binding</keyword>
<evidence type="ECO:0000256" key="2">
    <source>
        <dbReference type="ARBA" id="ARBA00022722"/>
    </source>
</evidence>
<evidence type="ECO:0000256" key="7">
    <source>
        <dbReference type="ARBA" id="ARBA00023204"/>
    </source>
</evidence>
<keyword evidence="6" id="KW-0460">Magnesium</keyword>
<evidence type="ECO:0000313" key="10">
    <source>
        <dbReference type="EMBL" id="MBV2361382.1"/>
    </source>
</evidence>
<evidence type="ECO:0000256" key="8">
    <source>
        <dbReference type="SAM" id="Phobius"/>
    </source>
</evidence>
<dbReference type="Proteomes" id="UP001166293">
    <property type="component" value="Unassembled WGS sequence"/>
</dbReference>
<keyword evidence="11" id="KW-1185">Reference proteome</keyword>
<evidence type="ECO:0000256" key="4">
    <source>
        <dbReference type="ARBA" id="ARBA00022763"/>
    </source>
</evidence>
<protein>
    <submittedName>
        <fullName evidence="10">Endonuclease/exonuclease/phosphatase family protein</fullName>
    </submittedName>
</protein>
<sequence>MRGLVIIVAALLGGLLAGSFAGALHPAGDSLAVFRLPIAVLFALVVTWSDWPRRLRWPLAALALVPVAQILALKAEAGPEGIVTVYQRNLLFKNTEIEAIAADIAEHLPDVITLQEVSDHNAALLDRLAVSHPHRVFCRFTGWSGMAVLSRYPAETEICSDGRGLAGLKVTLPEGPVWVLSLHLHWPWPHGQSGQRDALLPVLAGLDAPVILGGDFNMVPWSHNLRAIARTTQTRRAGPLAPTLVIRGVPLPIDHVLAPGGGRVQVLPRLGSDHLGLLARVSVMP</sequence>
<evidence type="ECO:0000256" key="1">
    <source>
        <dbReference type="ARBA" id="ARBA00001946"/>
    </source>
</evidence>
<keyword evidence="8" id="KW-1133">Transmembrane helix</keyword>
<gene>
    <name evidence="10" type="ORF">KUH32_16580</name>
</gene>
<feature type="transmembrane region" description="Helical" evidence="8">
    <location>
        <begin position="31"/>
        <end position="49"/>
    </location>
</feature>
<keyword evidence="8" id="KW-0812">Transmembrane</keyword>
<dbReference type="RefSeq" id="WP_217779708.1">
    <property type="nucleotide sequence ID" value="NZ_JAHRWL010000002.1"/>
</dbReference>
<keyword evidence="7" id="KW-0234">DNA repair</keyword>
<comment type="cofactor">
    <cofactor evidence="1">
        <name>Mg(2+)</name>
        <dbReference type="ChEBI" id="CHEBI:18420"/>
    </cofactor>
</comment>
<dbReference type="InterPro" id="IPR005135">
    <property type="entry name" value="Endo/exonuclease/phosphatase"/>
</dbReference>
<evidence type="ECO:0000313" key="11">
    <source>
        <dbReference type="Proteomes" id="UP001166293"/>
    </source>
</evidence>
<reference evidence="10" key="1">
    <citation type="submission" date="2021-06" db="EMBL/GenBank/DDBJ databases">
        <title>Thalassococcus sp. CAU 1522 isolated from sea sand, Republic of Korea.</title>
        <authorList>
            <person name="Kim W."/>
        </authorList>
    </citation>
    <scope>NUCLEOTIDE SEQUENCE</scope>
    <source>
        <strain evidence="10">CAU 1522</strain>
    </source>
</reference>
<keyword evidence="8" id="KW-0472">Membrane</keyword>
<evidence type="ECO:0000259" key="9">
    <source>
        <dbReference type="Pfam" id="PF03372"/>
    </source>
</evidence>
<evidence type="ECO:0000256" key="3">
    <source>
        <dbReference type="ARBA" id="ARBA00022723"/>
    </source>
</evidence>
<proteinExistence type="predicted"/>
<dbReference type="PANTHER" id="PTHR15822:SF4">
    <property type="entry name" value="TYROSYL-DNA PHOSPHODIESTERASE 2"/>
    <property type="match status" value="1"/>
</dbReference>
<comment type="caution">
    <text evidence="10">The sequence shown here is derived from an EMBL/GenBank/DDBJ whole genome shotgun (WGS) entry which is preliminary data.</text>
</comment>
<keyword evidence="4" id="KW-0227">DNA damage</keyword>
<evidence type="ECO:0000256" key="5">
    <source>
        <dbReference type="ARBA" id="ARBA00022801"/>
    </source>
</evidence>
<accession>A0ABS6NCI4</accession>
<dbReference type="GO" id="GO:0004519">
    <property type="term" value="F:endonuclease activity"/>
    <property type="evidence" value="ECO:0007669"/>
    <property type="project" value="UniProtKB-KW"/>
</dbReference>
<dbReference type="InterPro" id="IPR051547">
    <property type="entry name" value="TDP2-like"/>
</dbReference>
<organism evidence="10 11">
    <name type="scientific">Thalassococcus arenae</name>
    <dbReference type="NCBI Taxonomy" id="2851652"/>
    <lineage>
        <taxon>Bacteria</taxon>
        <taxon>Pseudomonadati</taxon>
        <taxon>Pseudomonadota</taxon>
        <taxon>Alphaproteobacteria</taxon>
        <taxon>Rhodobacterales</taxon>
        <taxon>Roseobacteraceae</taxon>
        <taxon>Thalassococcus</taxon>
    </lineage>
</organism>
<keyword evidence="5" id="KW-0378">Hydrolase</keyword>